<sequence>MSHRHLFSRLALVAGIALSAAASAHDYKAGDLQVGHPWARPTVPGQPSGGAYLSIENKGKTADKLVSVSSPAAKSSEIHTMSMDGNVMKMREVGSIDIKPSEKIAMQPGNGYHIMLIGLSQPLKLGDKIPLTLTFEKAGKLEVSIYVEDKTAGKDAKGAKDGMEHMHH</sequence>
<reference evidence="3" key="1">
    <citation type="journal article" date="2015" name="Genome Announc.">
        <title>Complete Genome Sequence of Herbaspirillum hiltneri N3 (DSM 17495), Isolated from Surface-Sterilized Wheat Roots.</title>
        <authorList>
            <person name="Guizelini D."/>
            <person name="Saizaki P.M."/>
            <person name="Coimbra N.A."/>
            <person name="Weiss V.A."/>
            <person name="Faoro H."/>
            <person name="Sfeir M.Z."/>
            <person name="Baura V.A."/>
            <person name="Monteiro R.A."/>
            <person name="Chubatsu L.S."/>
            <person name="Souza E.M."/>
            <person name="Cruz L.M."/>
            <person name="Pedrosa F.O."/>
            <person name="Raittz R.T."/>
            <person name="Marchaukoski J.N."/>
            <person name="Steffens M.B."/>
        </authorList>
    </citation>
    <scope>NUCLEOTIDE SEQUENCE [LARGE SCALE GENOMIC DNA]</scope>
    <source>
        <strain evidence="3">N3</strain>
    </source>
</reference>
<accession>A0ABM5UX77</accession>
<name>A0ABM5UX77_9BURK</name>
<dbReference type="RefSeq" id="WP_053195324.1">
    <property type="nucleotide sequence ID" value="NZ_CP011409.1"/>
</dbReference>
<evidence type="ECO:0000313" key="2">
    <source>
        <dbReference type="EMBL" id="AKZ61822.1"/>
    </source>
</evidence>
<dbReference type="Pfam" id="PF04314">
    <property type="entry name" value="PCuAC"/>
    <property type="match status" value="1"/>
</dbReference>
<evidence type="ECO:0000313" key="3">
    <source>
        <dbReference type="Proteomes" id="UP000063429"/>
    </source>
</evidence>
<dbReference type="SUPFAM" id="SSF110087">
    <property type="entry name" value="DR1885-like metal-binding protein"/>
    <property type="match status" value="1"/>
</dbReference>
<feature type="signal peptide" evidence="1">
    <location>
        <begin position="1"/>
        <end position="24"/>
    </location>
</feature>
<dbReference type="InterPro" id="IPR036182">
    <property type="entry name" value="PCuAC_sf"/>
</dbReference>
<dbReference type="PANTHER" id="PTHR36302">
    <property type="entry name" value="BLR7088 PROTEIN"/>
    <property type="match status" value="1"/>
</dbReference>
<dbReference type="InterPro" id="IPR007410">
    <property type="entry name" value="LpqE-like"/>
</dbReference>
<dbReference type="Proteomes" id="UP000063429">
    <property type="component" value="Chromosome"/>
</dbReference>
<dbReference type="InterPro" id="IPR058248">
    <property type="entry name" value="Lxx211020-like"/>
</dbReference>
<protein>
    <submittedName>
        <fullName evidence="2">Membrane protein</fullName>
    </submittedName>
</protein>
<evidence type="ECO:0000256" key="1">
    <source>
        <dbReference type="SAM" id="SignalP"/>
    </source>
</evidence>
<proteinExistence type="predicted"/>
<dbReference type="EMBL" id="CP011409">
    <property type="protein sequence ID" value="AKZ61822.1"/>
    <property type="molecule type" value="Genomic_DNA"/>
</dbReference>
<dbReference type="PANTHER" id="PTHR36302:SF1">
    <property type="entry name" value="COPPER CHAPERONE PCU(A)C"/>
    <property type="match status" value="1"/>
</dbReference>
<organism evidence="2 3">
    <name type="scientific">Herbaspirillum hiltneri N3</name>
    <dbReference type="NCBI Taxonomy" id="1262470"/>
    <lineage>
        <taxon>Bacteria</taxon>
        <taxon>Pseudomonadati</taxon>
        <taxon>Pseudomonadota</taxon>
        <taxon>Betaproteobacteria</taxon>
        <taxon>Burkholderiales</taxon>
        <taxon>Oxalobacteraceae</taxon>
        <taxon>Herbaspirillum</taxon>
    </lineage>
</organism>
<feature type="chain" id="PRO_5046333162" evidence="1">
    <location>
        <begin position="25"/>
        <end position="168"/>
    </location>
</feature>
<dbReference type="Gene3D" id="2.60.40.1890">
    <property type="entry name" value="PCu(A)C copper chaperone"/>
    <property type="match status" value="1"/>
</dbReference>
<gene>
    <name evidence="2" type="ORF">F506_03315</name>
</gene>
<keyword evidence="1" id="KW-0732">Signal</keyword>
<keyword evidence="3" id="KW-1185">Reference proteome</keyword>